<dbReference type="AlphaFoldDB" id="A0A2M4D9N1"/>
<sequence length="70" mass="7602">MMVMMMVVVMVMMVATCCTSTADAATATARQVRYANAHRIGAATSSHYLYHTIRATTIDGDHFGSLVTRC</sequence>
<feature type="chain" id="PRO_5014701699" evidence="1">
    <location>
        <begin position="25"/>
        <end position="70"/>
    </location>
</feature>
<name>A0A2M4D9N1_ANODA</name>
<accession>A0A2M4D9N1</accession>
<reference evidence="2" key="1">
    <citation type="submission" date="2018-01" db="EMBL/GenBank/DDBJ databases">
        <title>An insight into the sialome of Amazonian anophelines.</title>
        <authorList>
            <person name="Ribeiro J.M."/>
            <person name="Scarpassa V."/>
            <person name="Calvo E."/>
        </authorList>
    </citation>
    <scope>NUCLEOTIDE SEQUENCE</scope>
</reference>
<evidence type="ECO:0000256" key="1">
    <source>
        <dbReference type="SAM" id="SignalP"/>
    </source>
</evidence>
<dbReference type="EMBL" id="GGFL01010102">
    <property type="protein sequence ID" value="MBW74280.1"/>
    <property type="molecule type" value="Transcribed_RNA"/>
</dbReference>
<protein>
    <submittedName>
        <fullName evidence="2">Putative secreted protein</fullName>
    </submittedName>
</protein>
<evidence type="ECO:0000313" key="2">
    <source>
        <dbReference type="EMBL" id="MBW74280.1"/>
    </source>
</evidence>
<proteinExistence type="predicted"/>
<keyword evidence="1" id="KW-0732">Signal</keyword>
<feature type="signal peptide" evidence="1">
    <location>
        <begin position="1"/>
        <end position="24"/>
    </location>
</feature>
<organism evidence="2">
    <name type="scientific">Anopheles darlingi</name>
    <name type="common">Mosquito</name>
    <dbReference type="NCBI Taxonomy" id="43151"/>
    <lineage>
        <taxon>Eukaryota</taxon>
        <taxon>Metazoa</taxon>
        <taxon>Ecdysozoa</taxon>
        <taxon>Arthropoda</taxon>
        <taxon>Hexapoda</taxon>
        <taxon>Insecta</taxon>
        <taxon>Pterygota</taxon>
        <taxon>Neoptera</taxon>
        <taxon>Endopterygota</taxon>
        <taxon>Diptera</taxon>
        <taxon>Nematocera</taxon>
        <taxon>Culicoidea</taxon>
        <taxon>Culicidae</taxon>
        <taxon>Anophelinae</taxon>
        <taxon>Anopheles</taxon>
    </lineage>
</organism>